<dbReference type="InterPro" id="IPR003029">
    <property type="entry name" value="S1_domain"/>
</dbReference>
<dbReference type="InterPro" id="IPR036555">
    <property type="entry name" value="NusA_N_sf"/>
</dbReference>
<keyword evidence="2 7" id="KW-0963">Cytoplasm</keyword>
<protein>
    <recommendedName>
        <fullName evidence="7">Transcription termination/antitermination protein NusA</fullName>
    </recommendedName>
</protein>
<dbReference type="SMART" id="SM00316">
    <property type="entry name" value="S1"/>
    <property type="match status" value="1"/>
</dbReference>
<keyword evidence="6 7" id="KW-0804">Transcription</keyword>
<dbReference type="InterPro" id="IPR010213">
    <property type="entry name" value="TF_NusA"/>
</dbReference>
<dbReference type="Proteomes" id="UP000266302">
    <property type="component" value="Unassembled WGS sequence"/>
</dbReference>
<dbReference type="Gene3D" id="3.30.1480.10">
    <property type="entry name" value="NusA, N-terminal domain"/>
    <property type="match status" value="1"/>
</dbReference>
<dbReference type="InterPro" id="IPR013735">
    <property type="entry name" value="TF_NusA_N"/>
</dbReference>
<dbReference type="Gene3D" id="1.10.150.20">
    <property type="entry name" value="5' to 3' exonuclease, C-terminal subdomain"/>
    <property type="match status" value="2"/>
</dbReference>
<evidence type="ECO:0000256" key="2">
    <source>
        <dbReference type="ARBA" id="ARBA00022490"/>
    </source>
</evidence>
<dbReference type="InterPro" id="IPR058582">
    <property type="entry name" value="KH_NusA_2nd"/>
</dbReference>
<dbReference type="Pfam" id="PF14520">
    <property type="entry name" value="HHH_5"/>
    <property type="match status" value="1"/>
</dbReference>
<keyword evidence="5 7" id="KW-0805">Transcription regulation</keyword>
<dbReference type="SUPFAM" id="SSF54814">
    <property type="entry name" value="Prokaryotic type KH domain (KH-domain type II)"/>
    <property type="match status" value="2"/>
</dbReference>
<dbReference type="FunFam" id="3.30.300.20:FF:000005">
    <property type="entry name" value="Transcription termination/antitermination protein NusA"/>
    <property type="match status" value="1"/>
</dbReference>
<comment type="subcellular location">
    <subcellularLocation>
        <location evidence="7">Cytoplasm</location>
    </subcellularLocation>
</comment>
<dbReference type="OrthoDB" id="9807233at2"/>
<dbReference type="CDD" id="cd22529">
    <property type="entry name" value="KH-II_NusA_rpt2"/>
    <property type="match status" value="1"/>
</dbReference>
<dbReference type="InterPro" id="IPR015946">
    <property type="entry name" value="KH_dom-like_a/b"/>
</dbReference>
<evidence type="ECO:0000256" key="6">
    <source>
        <dbReference type="ARBA" id="ARBA00023163"/>
    </source>
</evidence>
<dbReference type="SUPFAM" id="SSF69705">
    <property type="entry name" value="Transcription factor NusA, N-terminal domain"/>
    <property type="match status" value="1"/>
</dbReference>
<evidence type="ECO:0000256" key="5">
    <source>
        <dbReference type="ARBA" id="ARBA00023015"/>
    </source>
</evidence>
<keyword evidence="3 7" id="KW-0889">Transcription antitermination</keyword>
<evidence type="ECO:0000256" key="3">
    <source>
        <dbReference type="ARBA" id="ARBA00022814"/>
    </source>
</evidence>
<dbReference type="GO" id="GO:0003723">
    <property type="term" value="F:RNA binding"/>
    <property type="evidence" value="ECO:0007669"/>
    <property type="project" value="UniProtKB-UniRule"/>
</dbReference>
<dbReference type="PROSITE" id="PS50126">
    <property type="entry name" value="S1"/>
    <property type="match status" value="1"/>
</dbReference>
<dbReference type="Pfam" id="PF26594">
    <property type="entry name" value="KH_NusA_2nd"/>
    <property type="match status" value="1"/>
</dbReference>
<comment type="caution">
    <text evidence="9">The sequence shown here is derived from an EMBL/GenBank/DDBJ whole genome shotgun (WGS) entry which is preliminary data.</text>
</comment>
<dbReference type="InterPro" id="IPR012340">
    <property type="entry name" value="NA-bd_OB-fold"/>
</dbReference>
<dbReference type="NCBIfam" id="TIGR01954">
    <property type="entry name" value="nusA_Cterm_rpt"/>
    <property type="match status" value="1"/>
</dbReference>
<comment type="function">
    <text evidence="7">Participates in both transcription termination and antitermination.</text>
</comment>
<dbReference type="PANTHER" id="PTHR22648">
    <property type="entry name" value="TRANSCRIPTION TERMINATION FACTOR NUSA"/>
    <property type="match status" value="1"/>
</dbReference>
<dbReference type="EMBL" id="QXJC01000001">
    <property type="protein sequence ID" value="RID99437.1"/>
    <property type="molecule type" value="Genomic_DNA"/>
</dbReference>
<evidence type="ECO:0000313" key="10">
    <source>
        <dbReference type="Proteomes" id="UP000266302"/>
    </source>
</evidence>
<reference evidence="9 10" key="1">
    <citation type="submission" date="2018-09" db="EMBL/GenBank/DDBJ databases">
        <title>Draft genome of Simplicispira sp. NY-02.</title>
        <authorList>
            <person name="Im W.T."/>
        </authorList>
    </citation>
    <scope>NUCLEOTIDE SEQUENCE [LARGE SCALE GENOMIC DNA]</scope>
    <source>
        <strain evidence="9 10">NY-02</strain>
    </source>
</reference>
<dbReference type="Gene3D" id="3.30.300.20">
    <property type="match status" value="2"/>
</dbReference>
<keyword evidence="1 7" id="KW-0806">Transcription termination</keyword>
<dbReference type="SUPFAM" id="SSF47794">
    <property type="entry name" value="Rad51 N-terminal domain-like"/>
    <property type="match status" value="2"/>
</dbReference>
<evidence type="ECO:0000313" key="9">
    <source>
        <dbReference type="EMBL" id="RID99437.1"/>
    </source>
</evidence>
<dbReference type="AlphaFoldDB" id="A0A398CEU0"/>
<evidence type="ECO:0000256" key="7">
    <source>
        <dbReference type="HAMAP-Rule" id="MF_00945"/>
    </source>
</evidence>
<dbReference type="GO" id="GO:0000166">
    <property type="term" value="F:nucleotide binding"/>
    <property type="evidence" value="ECO:0007669"/>
    <property type="project" value="InterPro"/>
</dbReference>
<dbReference type="InterPro" id="IPR010995">
    <property type="entry name" value="DNA_repair_Rad51/TF_NusA_a-hlx"/>
</dbReference>
<accession>A0A398CEU0</accession>
<dbReference type="InterPro" id="IPR010214">
    <property type="entry name" value="Tscrpt_termin_fac_NusA_C_rpt"/>
</dbReference>
<keyword evidence="4 7" id="KW-0694">RNA-binding</keyword>
<comment type="subunit">
    <text evidence="7">Monomer. Binds directly to the core enzyme of the DNA-dependent RNA polymerase and to nascent RNA.</text>
</comment>
<dbReference type="InterPro" id="IPR009019">
    <property type="entry name" value="KH_sf_prok-type"/>
</dbReference>
<evidence type="ECO:0000259" key="8">
    <source>
        <dbReference type="PROSITE" id="PS50126"/>
    </source>
</evidence>
<gene>
    <name evidence="7 9" type="primary">nusA</name>
    <name evidence="9" type="ORF">D3F03_03205</name>
</gene>
<dbReference type="GO" id="GO:0031564">
    <property type="term" value="P:transcription antitermination"/>
    <property type="evidence" value="ECO:0007669"/>
    <property type="project" value="UniProtKB-UniRule"/>
</dbReference>
<evidence type="ECO:0000256" key="1">
    <source>
        <dbReference type="ARBA" id="ARBA00022472"/>
    </source>
</evidence>
<dbReference type="SMART" id="SM00322">
    <property type="entry name" value="KH"/>
    <property type="match status" value="1"/>
</dbReference>
<dbReference type="RefSeq" id="WP_119107886.1">
    <property type="nucleotide sequence ID" value="NZ_QXJC01000001.1"/>
</dbReference>
<dbReference type="PROSITE" id="PS50084">
    <property type="entry name" value="KH_TYPE_1"/>
    <property type="match status" value="1"/>
</dbReference>
<dbReference type="Pfam" id="PF00575">
    <property type="entry name" value="S1"/>
    <property type="match status" value="1"/>
</dbReference>
<dbReference type="PANTHER" id="PTHR22648:SF0">
    <property type="entry name" value="TRANSCRIPTION TERMINATION_ANTITERMINATION PROTEIN NUSA"/>
    <property type="match status" value="1"/>
</dbReference>
<sequence>MNRELLMLVDAISREKSVERDVVLGAVESALAQATKKLYSGEVDIRVALDRDSGNYETFRRWLVVPDDAGLQNPDAEELLMDARERVPDVEVGEYIEEGIESVPIGRIGAMAAKQVILQKIRDAEREMLLNDFMSRGEKILTGTVKRMDKGDLIVESGRVEGRLRRSEMIPKENLRSGDRVRAMIMEVDLTLRGAPIILSRSAPEFMIELFRHEVPEIEQGLLEIKSCARDPGSRAKIAVLSHDRRVDPIGTCVGVRGTRVNAVTNELAGERVDIVLWSEDPAQFVIGALAPANVSSIMVDEEKHAMDVVVDEENLAIAIGRGGQNVRLASDLTGWKINIMDAAESAQKQANETNMARHLFMEKLDVDQEIADTLIEEGFNTLEEVAYVPLQEMLEIESFDEDTVNELRARAKDALLTMEIAREDSVESVSQDLRDLEGVTPELIAKLAGGGVHTRDDLADLGLDELIELTGQTEDDAKALIMKAREHWFAGQA</sequence>
<dbReference type="CDD" id="cd04455">
    <property type="entry name" value="S1_NusA"/>
    <property type="match status" value="1"/>
</dbReference>
<dbReference type="FunFam" id="1.10.150.20:FF:000018">
    <property type="entry name" value="Transcription termination/antitermination protein NusA"/>
    <property type="match status" value="1"/>
</dbReference>
<proteinExistence type="inferred from homology"/>
<dbReference type="Pfam" id="PF08529">
    <property type="entry name" value="NusA_N"/>
    <property type="match status" value="1"/>
</dbReference>
<organism evidence="9 10">
    <name type="scientific">Simplicispira hankyongi</name>
    <dbReference type="NCBI Taxonomy" id="2315688"/>
    <lineage>
        <taxon>Bacteria</taxon>
        <taxon>Pseudomonadati</taxon>
        <taxon>Pseudomonadota</taxon>
        <taxon>Betaproteobacteria</taxon>
        <taxon>Burkholderiales</taxon>
        <taxon>Comamonadaceae</taxon>
        <taxon>Simplicispira</taxon>
    </lineage>
</organism>
<dbReference type="CDD" id="cd02134">
    <property type="entry name" value="KH-II_NusA_rpt1"/>
    <property type="match status" value="1"/>
</dbReference>
<evidence type="ECO:0000256" key="4">
    <source>
        <dbReference type="ARBA" id="ARBA00022884"/>
    </source>
</evidence>
<dbReference type="NCBIfam" id="TIGR01953">
    <property type="entry name" value="NusA"/>
    <property type="match status" value="1"/>
</dbReference>
<dbReference type="GO" id="GO:0003700">
    <property type="term" value="F:DNA-binding transcription factor activity"/>
    <property type="evidence" value="ECO:0007669"/>
    <property type="project" value="InterPro"/>
</dbReference>
<dbReference type="InterPro" id="IPR025249">
    <property type="entry name" value="TF_NusA_KH_1st"/>
</dbReference>
<dbReference type="InterPro" id="IPR004087">
    <property type="entry name" value="KH_dom"/>
</dbReference>
<dbReference type="FunFam" id="3.30.300.20:FF:000002">
    <property type="entry name" value="Transcription termination/antitermination protein NusA"/>
    <property type="match status" value="1"/>
</dbReference>
<comment type="similarity">
    <text evidence="7">Belongs to the NusA family.</text>
</comment>
<keyword evidence="10" id="KW-1185">Reference proteome</keyword>
<dbReference type="SUPFAM" id="SSF50249">
    <property type="entry name" value="Nucleic acid-binding proteins"/>
    <property type="match status" value="1"/>
</dbReference>
<dbReference type="InterPro" id="IPR030842">
    <property type="entry name" value="TF_NusA_bacterial"/>
</dbReference>
<name>A0A398CEU0_9BURK</name>
<dbReference type="Pfam" id="PF13184">
    <property type="entry name" value="KH_NusA_1st"/>
    <property type="match status" value="1"/>
</dbReference>
<dbReference type="GO" id="GO:0005829">
    <property type="term" value="C:cytosol"/>
    <property type="evidence" value="ECO:0007669"/>
    <property type="project" value="TreeGrafter"/>
</dbReference>
<dbReference type="HAMAP" id="MF_00945_B">
    <property type="entry name" value="NusA_B"/>
    <property type="match status" value="1"/>
</dbReference>
<dbReference type="GO" id="GO:0006353">
    <property type="term" value="P:DNA-templated transcription termination"/>
    <property type="evidence" value="ECO:0007669"/>
    <property type="project" value="UniProtKB-UniRule"/>
</dbReference>
<feature type="domain" description="S1 motif" evidence="8">
    <location>
        <begin position="138"/>
        <end position="202"/>
    </location>
</feature>
<dbReference type="Gene3D" id="2.40.50.140">
    <property type="entry name" value="Nucleic acid-binding proteins"/>
    <property type="match status" value="1"/>
</dbReference>